<keyword evidence="3 6" id="KW-0812">Transmembrane</keyword>
<dbReference type="RefSeq" id="WP_126659897.1">
    <property type="nucleotide sequence ID" value="NZ_RYYR01000022.1"/>
</dbReference>
<feature type="transmembrane region" description="Helical" evidence="6">
    <location>
        <begin position="137"/>
        <end position="161"/>
    </location>
</feature>
<organism evidence="8 9">
    <name type="scientific">Lysinibacillus antri</name>
    <dbReference type="NCBI Taxonomy" id="2498145"/>
    <lineage>
        <taxon>Bacteria</taxon>
        <taxon>Bacillati</taxon>
        <taxon>Bacillota</taxon>
        <taxon>Bacilli</taxon>
        <taxon>Bacillales</taxon>
        <taxon>Bacillaceae</taxon>
        <taxon>Lysinibacillus</taxon>
    </lineage>
</organism>
<feature type="transmembrane region" description="Helical" evidence="6">
    <location>
        <begin position="209"/>
        <end position="234"/>
    </location>
</feature>
<dbReference type="InterPro" id="IPR011701">
    <property type="entry name" value="MFS"/>
</dbReference>
<dbReference type="GO" id="GO:0005886">
    <property type="term" value="C:plasma membrane"/>
    <property type="evidence" value="ECO:0007669"/>
    <property type="project" value="UniProtKB-SubCell"/>
</dbReference>
<reference evidence="8 9" key="1">
    <citation type="submission" date="2018-12" db="EMBL/GenBank/DDBJ databases">
        <title>Lysinibacillus antri sp. nov., isolated from a cave soil.</title>
        <authorList>
            <person name="Narsing Rao M.P."/>
            <person name="Zhang H."/>
            <person name="Dong Z.-Y."/>
            <person name="Niu X.-K."/>
            <person name="Zhang K."/>
            <person name="Fang B.-Z."/>
            <person name="Kang Y.-Q."/>
            <person name="Xiao M."/>
            <person name="Li W.-J."/>
        </authorList>
    </citation>
    <scope>NUCLEOTIDE SEQUENCE [LARGE SCALE GENOMIC DNA]</scope>
    <source>
        <strain evidence="8 9">SYSU K30002</strain>
    </source>
</reference>
<dbReference type="Pfam" id="PF07690">
    <property type="entry name" value="MFS_1"/>
    <property type="match status" value="1"/>
</dbReference>
<dbReference type="PANTHER" id="PTHR23531:SF2">
    <property type="entry name" value="PERMEASE"/>
    <property type="match status" value="1"/>
</dbReference>
<evidence type="ECO:0000313" key="8">
    <source>
        <dbReference type="EMBL" id="RUL49879.1"/>
    </source>
</evidence>
<feature type="transmembrane region" description="Helical" evidence="6">
    <location>
        <begin position="49"/>
        <end position="67"/>
    </location>
</feature>
<protein>
    <submittedName>
        <fullName evidence="8">MFS transporter</fullName>
    </submittedName>
</protein>
<proteinExistence type="predicted"/>
<keyword evidence="5 6" id="KW-0472">Membrane</keyword>
<evidence type="ECO:0000256" key="2">
    <source>
        <dbReference type="ARBA" id="ARBA00022448"/>
    </source>
</evidence>
<feature type="transmembrane region" description="Helical" evidence="6">
    <location>
        <begin position="336"/>
        <end position="359"/>
    </location>
</feature>
<dbReference type="Proteomes" id="UP000287910">
    <property type="component" value="Unassembled WGS sequence"/>
</dbReference>
<dbReference type="PROSITE" id="PS50850">
    <property type="entry name" value="MFS"/>
    <property type="match status" value="1"/>
</dbReference>
<dbReference type="InterPro" id="IPR020846">
    <property type="entry name" value="MFS_dom"/>
</dbReference>
<dbReference type="AlphaFoldDB" id="A0A3S0PN79"/>
<accession>A0A3S0PN79</accession>
<feature type="transmembrane region" description="Helical" evidence="6">
    <location>
        <begin position="167"/>
        <end position="188"/>
    </location>
</feature>
<sequence length="402" mass="44300">MENSEGKIWTGQFFVALINNFFLFIVYYALLTILPVYIINDLKGTEGQAGLAITIFMLSAIAVRPFAGKIIEKFGKRKILLISELFFCISTILYVFIDSLPLLFALRLFHGIWFSLVTTVLISIVNDIIPDSRKGAGIGYFSMSSNLAVVFGPFIALTTIQWSTFKILVIALATAVVIGYLFAFTLKVREYQVPRTTEKRARLTLHDLFEVKALPIAIIAGLTAFAYTSVMSFISVYAETKDVFEYVSLFFVVFAVAMMSVRPITGPLYDTKGPSAVLYPSFIFFAAGLFLLSTMDSAVTLFIAAVLIGVGYGSVVPCAQALAIQSAEKHRSAHATSTFWTFFDSGMALGAFSLGIVSAHWGYSSLYVVCGFVIIFTIVIYWLLLRGHKKVTYTDSASVQGK</sequence>
<dbReference type="EMBL" id="RYYR01000022">
    <property type="protein sequence ID" value="RUL49879.1"/>
    <property type="molecule type" value="Genomic_DNA"/>
</dbReference>
<feature type="transmembrane region" description="Helical" evidence="6">
    <location>
        <begin position="103"/>
        <end position="125"/>
    </location>
</feature>
<evidence type="ECO:0000256" key="4">
    <source>
        <dbReference type="ARBA" id="ARBA00022989"/>
    </source>
</evidence>
<feature type="transmembrane region" description="Helical" evidence="6">
    <location>
        <begin position="365"/>
        <end position="384"/>
    </location>
</feature>
<evidence type="ECO:0000256" key="1">
    <source>
        <dbReference type="ARBA" id="ARBA00004651"/>
    </source>
</evidence>
<gene>
    <name evidence="8" type="ORF">EK386_14485</name>
</gene>
<name>A0A3S0PN79_9BACI</name>
<feature type="transmembrane region" description="Helical" evidence="6">
    <location>
        <begin position="79"/>
        <end position="97"/>
    </location>
</feature>
<dbReference type="InterPro" id="IPR052714">
    <property type="entry name" value="MFS_Exporter"/>
</dbReference>
<feature type="transmembrane region" description="Helical" evidence="6">
    <location>
        <begin position="12"/>
        <end position="37"/>
    </location>
</feature>
<keyword evidence="2" id="KW-0813">Transport</keyword>
<keyword evidence="9" id="KW-1185">Reference proteome</keyword>
<keyword evidence="4 6" id="KW-1133">Transmembrane helix</keyword>
<feature type="transmembrane region" description="Helical" evidence="6">
    <location>
        <begin position="246"/>
        <end position="264"/>
    </location>
</feature>
<feature type="transmembrane region" description="Helical" evidence="6">
    <location>
        <begin position="301"/>
        <end position="324"/>
    </location>
</feature>
<dbReference type="InterPro" id="IPR036259">
    <property type="entry name" value="MFS_trans_sf"/>
</dbReference>
<dbReference type="GO" id="GO:0022857">
    <property type="term" value="F:transmembrane transporter activity"/>
    <property type="evidence" value="ECO:0007669"/>
    <property type="project" value="InterPro"/>
</dbReference>
<evidence type="ECO:0000259" key="7">
    <source>
        <dbReference type="PROSITE" id="PS50850"/>
    </source>
</evidence>
<evidence type="ECO:0000256" key="6">
    <source>
        <dbReference type="SAM" id="Phobius"/>
    </source>
</evidence>
<evidence type="ECO:0000256" key="3">
    <source>
        <dbReference type="ARBA" id="ARBA00022692"/>
    </source>
</evidence>
<dbReference type="PANTHER" id="PTHR23531">
    <property type="entry name" value="QUINOLENE RESISTANCE PROTEIN NORA"/>
    <property type="match status" value="1"/>
</dbReference>
<dbReference type="Gene3D" id="1.20.1250.20">
    <property type="entry name" value="MFS general substrate transporter like domains"/>
    <property type="match status" value="1"/>
</dbReference>
<dbReference type="CDD" id="cd17489">
    <property type="entry name" value="MFS_YfcJ_like"/>
    <property type="match status" value="1"/>
</dbReference>
<dbReference type="SUPFAM" id="SSF103473">
    <property type="entry name" value="MFS general substrate transporter"/>
    <property type="match status" value="1"/>
</dbReference>
<comment type="caution">
    <text evidence="8">The sequence shown here is derived from an EMBL/GenBank/DDBJ whole genome shotgun (WGS) entry which is preliminary data.</text>
</comment>
<feature type="domain" description="Major facilitator superfamily (MFS) profile" evidence="7">
    <location>
        <begin position="13"/>
        <end position="389"/>
    </location>
</feature>
<evidence type="ECO:0000256" key="5">
    <source>
        <dbReference type="ARBA" id="ARBA00023136"/>
    </source>
</evidence>
<evidence type="ECO:0000313" key="9">
    <source>
        <dbReference type="Proteomes" id="UP000287910"/>
    </source>
</evidence>
<comment type="subcellular location">
    <subcellularLocation>
        <location evidence="1">Cell membrane</location>
        <topology evidence="1">Multi-pass membrane protein</topology>
    </subcellularLocation>
</comment>
<feature type="transmembrane region" description="Helical" evidence="6">
    <location>
        <begin position="276"/>
        <end position="295"/>
    </location>
</feature>